<reference evidence="3" key="1">
    <citation type="submission" date="2011-08" db="EMBL/GenBank/DDBJ databases">
        <authorList>
            <person name="Rombauts S."/>
        </authorList>
    </citation>
    <scope>NUCLEOTIDE SEQUENCE</scope>
    <source>
        <strain evidence="3">London</strain>
    </source>
</reference>
<organism evidence="2 3">
    <name type="scientific">Tetranychus urticae</name>
    <name type="common">Two-spotted spider mite</name>
    <dbReference type="NCBI Taxonomy" id="32264"/>
    <lineage>
        <taxon>Eukaryota</taxon>
        <taxon>Metazoa</taxon>
        <taxon>Ecdysozoa</taxon>
        <taxon>Arthropoda</taxon>
        <taxon>Chelicerata</taxon>
        <taxon>Arachnida</taxon>
        <taxon>Acari</taxon>
        <taxon>Acariformes</taxon>
        <taxon>Trombidiformes</taxon>
        <taxon>Prostigmata</taxon>
        <taxon>Eleutherengona</taxon>
        <taxon>Raphignathae</taxon>
        <taxon>Tetranychoidea</taxon>
        <taxon>Tetranychidae</taxon>
        <taxon>Tetranychus</taxon>
    </lineage>
</organism>
<dbReference type="PROSITE" id="PS50181">
    <property type="entry name" value="FBOX"/>
    <property type="match status" value="1"/>
</dbReference>
<dbReference type="Pfam" id="PF12937">
    <property type="entry name" value="F-box-like"/>
    <property type="match status" value="1"/>
</dbReference>
<evidence type="ECO:0000313" key="3">
    <source>
        <dbReference type="Proteomes" id="UP000015104"/>
    </source>
</evidence>
<evidence type="ECO:0000259" key="1">
    <source>
        <dbReference type="PROSITE" id="PS50181"/>
    </source>
</evidence>
<dbReference type="HOGENOM" id="CLU_029073_1_0_1"/>
<dbReference type="InterPro" id="IPR032675">
    <property type="entry name" value="LRR_dom_sf"/>
</dbReference>
<keyword evidence="3" id="KW-1185">Reference proteome</keyword>
<sequence length="383" mass="45347">MLINELPDDCLLTIFDYLNNLDDLINCYKVCIKWSYLIAKRTKKVKYLMECPIYASDYVFYEGLDLIDETTLSTLFPNIIVFENSNGDDKTFFSKCMKAKDAEKVGSFVRNHESLKGIINFLDVPIEKYCDKLEMLSTHHIEPDILQNGSNMRQLYIGNVTLDDFKRVAHYFPNLEKLRIRDEGVHHFNKGPVFEKLKIAELDLSSPDEICYAFQFMDSCPNLQSAHIYTKDHRFFVDGNSKLECLQDLVLSYIGPSRIDWNDLKRLFMEYPNLKHLRLDRLWMYDEHIEQLVHILPELVLLHIHDSPRVTQRAADYVENYCKRYGRSIKFYFNDDDDYNQVASEWPQLSTEDEEFSLGFDFMKHCFLKYFDALPYFLIPIDY</sequence>
<feature type="domain" description="F-box" evidence="1">
    <location>
        <begin position="1"/>
        <end position="48"/>
    </location>
</feature>
<accession>T1L6H5</accession>
<dbReference type="EnsemblMetazoa" id="tetur82g00030.1">
    <property type="protein sequence ID" value="tetur82g00030.1"/>
    <property type="gene ID" value="tetur82g00030"/>
</dbReference>
<dbReference type="Gene3D" id="3.80.10.10">
    <property type="entry name" value="Ribonuclease Inhibitor"/>
    <property type="match status" value="1"/>
</dbReference>
<name>T1L6H5_TETUR</name>
<proteinExistence type="predicted"/>
<dbReference type="InterPro" id="IPR036047">
    <property type="entry name" value="F-box-like_dom_sf"/>
</dbReference>
<dbReference type="InterPro" id="IPR001810">
    <property type="entry name" value="F-box_dom"/>
</dbReference>
<dbReference type="AlphaFoldDB" id="T1L6H5"/>
<dbReference type="EMBL" id="CAEY01001910">
    <property type="status" value="NOT_ANNOTATED_CDS"/>
    <property type="molecule type" value="Genomic_DNA"/>
</dbReference>
<dbReference type="Proteomes" id="UP000015104">
    <property type="component" value="Unassembled WGS sequence"/>
</dbReference>
<dbReference type="EMBL" id="CAEY01001909">
    <property type="status" value="NOT_ANNOTATED_CDS"/>
    <property type="molecule type" value="Genomic_DNA"/>
</dbReference>
<reference evidence="2" key="2">
    <citation type="submission" date="2015-06" db="UniProtKB">
        <authorList>
            <consortium name="EnsemblMetazoa"/>
        </authorList>
    </citation>
    <scope>IDENTIFICATION</scope>
</reference>
<dbReference type="SUPFAM" id="SSF52047">
    <property type="entry name" value="RNI-like"/>
    <property type="match status" value="1"/>
</dbReference>
<dbReference type="SUPFAM" id="SSF81383">
    <property type="entry name" value="F-box domain"/>
    <property type="match status" value="1"/>
</dbReference>
<evidence type="ECO:0000313" key="2">
    <source>
        <dbReference type="EnsemblMetazoa" id="tetur82g00030.1"/>
    </source>
</evidence>
<dbReference type="SMART" id="SM00256">
    <property type="entry name" value="FBOX"/>
    <property type="match status" value="1"/>
</dbReference>
<protein>
    <recommendedName>
        <fullName evidence="1">F-box domain-containing protein</fullName>
    </recommendedName>
</protein>
<dbReference type="Gene3D" id="1.20.1280.50">
    <property type="match status" value="1"/>
</dbReference>